<proteinExistence type="predicted"/>
<evidence type="ECO:0000313" key="4">
    <source>
        <dbReference type="Proteomes" id="UP000460142"/>
    </source>
</evidence>
<dbReference type="EMBL" id="VZPS01000004">
    <property type="protein sequence ID" value="KAB0487018.1"/>
    <property type="molecule type" value="Genomic_DNA"/>
</dbReference>
<name>A0A1Q9X016_PSERE</name>
<dbReference type="Proteomes" id="UP000186756">
    <property type="component" value="Unassembled WGS sequence"/>
</dbReference>
<evidence type="ECO:0000313" key="1">
    <source>
        <dbReference type="EMBL" id="KAB0487018.1"/>
    </source>
</evidence>
<dbReference type="OrthoDB" id="8532641at2"/>
<evidence type="ECO:0000313" key="2">
    <source>
        <dbReference type="EMBL" id="OLU04398.1"/>
    </source>
</evidence>
<dbReference type="EMBL" id="MSTQ01000004">
    <property type="protein sequence ID" value="OLU04398.1"/>
    <property type="molecule type" value="Genomic_DNA"/>
</dbReference>
<dbReference type="AlphaFoldDB" id="A0A1Q9X016"/>
<protein>
    <submittedName>
        <fullName evidence="2">Uncharacterized protein</fullName>
    </submittedName>
</protein>
<dbReference type="Proteomes" id="UP000460142">
    <property type="component" value="Unassembled WGS sequence"/>
</dbReference>
<reference evidence="1 4" key="3">
    <citation type="submission" date="2019-09" db="EMBL/GenBank/DDBJ databases">
        <title>Draft genome sequences of 48 bacterial type strains from the CCUG.</title>
        <authorList>
            <person name="Tunovic T."/>
            <person name="Pineiro-Iglesias B."/>
            <person name="Unosson C."/>
            <person name="Inganas E."/>
            <person name="Ohlen M."/>
            <person name="Cardew S."/>
            <person name="Jensie-Markopoulos S."/>
            <person name="Salva-Serra F."/>
            <person name="Jaen-Luchoro D."/>
            <person name="Karlsson R."/>
            <person name="Svensson-Stadler L."/>
            <person name="Chun J."/>
            <person name="Moore E."/>
        </authorList>
    </citation>
    <scope>NUCLEOTIDE SEQUENCE [LARGE SCALE GENOMIC DNA]</scope>
    <source>
        <strain evidence="1 4">CCUG 53116</strain>
    </source>
</reference>
<gene>
    <name evidence="2" type="ORF">BVK86_08805</name>
    <name evidence="1" type="ORF">F7R15_07265</name>
</gene>
<sequence>MTIVKKTRAIRNHPLIAIDQNVGDLLIHAAATHECMYDTHRFQVIPCLKLLEAYCEVTNQRITMDTLKRPEIEKILKEFCSAVAGGVLVNLSDRRGSAMCRDFYRTFAIVHRIMPESHPCSWSIRHFSPNPEVCKRLSEASDDQRWYWAGWTIKGTGRDVTYLRLAPLAHIYGREYVDSIYTNLRKYYGNRPGSLRHQWNKMFDYLSECHVKWPARSFSTATGVMRFMHEFTRFYFTQAQTLGNDAQSEIKSWVQFLTGVENCLCKSGVWAKLSSSIKRPPPSTKHGSQTKITKGDNGLLTQEKLLTSIPLHITDTEAIELLFFHIKNDISAVRKWATYHADSLISRNRYRTSLAKTGTPISYWAKEVIDRYTLADICATLEDPTSKTPPEFLCKVYEHNTGLPCSAIQLANHFGLSVSRSLFPHQCLLVMEHPAITTDFLRNFELYNEDNQLAGLDRENRHFTGYKMRKPPDQREQIIKLSDAAYDRACEIIEITSRARNILKLNGDDAHRYLFLATGQAFSYPRRSRATIFNNSIYTNNKMLRQQMIDEFSPYLSLPETELVDFIERVRLSTIRASRAVEIFLETKSTETMSKALGHTHYYPDLLSHYLPDPILAFIKSRWIRIFQKAIICEAMKDSEDLLRATNFQNMDELHTFLANHAIKEIPTQASDPDRLNDRKVTDGSEAIFSIGVGFLASLLSLDAAVRSSTNRDQVCGKAKYWASIADHIKSEITNGHKRLQKQYLKTALKLVDPKKMEKLIYVPSHWI</sequence>
<reference evidence="3" key="2">
    <citation type="submission" date="2017-01" db="EMBL/GenBank/DDBJ databases">
        <authorList>
            <person name="Poblete-Castro I."/>
        </authorList>
    </citation>
    <scope>NUCLEOTIDE SEQUENCE [LARGE SCALE GENOMIC DNA]</scope>
    <source>
        <strain evidence="3">DSM 18361 / CCUG 53116 / MT1</strain>
    </source>
</reference>
<evidence type="ECO:0000313" key="3">
    <source>
        <dbReference type="Proteomes" id="UP000186756"/>
    </source>
</evidence>
<keyword evidence="3" id="KW-1185">Reference proteome</keyword>
<accession>A0A1Q9X016</accession>
<organism evidence="2 3">
    <name type="scientific">Pseudomonas reinekei</name>
    <dbReference type="NCBI Taxonomy" id="395598"/>
    <lineage>
        <taxon>Bacteria</taxon>
        <taxon>Pseudomonadati</taxon>
        <taxon>Pseudomonadota</taxon>
        <taxon>Gammaproteobacteria</taxon>
        <taxon>Pseudomonadales</taxon>
        <taxon>Pseudomonadaceae</taxon>
        <taxon>Pseudomonas</taxon>
    </lineage>
</organism>
<comment type="caution">
    <text evidence="2">The sequence shown here is derived from an EMBL/GenBank/DDBJ whole genome shotgun (WGS) entry which is preliminary data.</text>
</comment>
<reference evidence="2" key="1">
    <citation type="submission" date="2017-01" db="EMBL/GenBank/DDBJ databases">
        <authorList>
            <person name="Mah S.A."/>
            <person name="Swanson W.J."/>
            <person name="Moy G.W."/>
            <person name="Vacquier V.D."/>
        </authorList>
    </citation>
    <scope>NUCLEOTIDE SEQUENCE [LARGE SCALE GENOMIC DNA]</scope>
    <source>
        <strain evidence="2">MT1</strain>
    </source>
</reference>